<feature type="domain" description="Reverse transcriptase" evidence="1">
    <location>
        <begin position="1"/>
        <end position="101"/>
    </location>
</feature>
<dbReference type="Proteomes" id="UP000789405">
    <property type="component" value="Unassembled WGS sequence"/>
</dbReference>
<evidence type="ECO:0000313" key="3">
    <source>
        <dbReference type="Proteomes" id="UP000789405"/>
    </source>
</evidence>
<dbReference type="AlphaFoldDB" id="A0A9N9KAY7"/>
<dbReference type="OrthoDB" id="2444730at2759"/>
<dbReference type="InterPro" id="IPR043502">
    <property type="entry name" value="DNA/RNA_pol_sf"/>
</dbReference>
<evidence type="ECO:0000313" key="2">
    <source>
        <dbReference type="EMBL" id="CAG8816110.1"/>
    </source>
</evidence>
<feature type="non-terminal residue" evidence="2">
    <location>
        <position position="1"/>
    </location>
</feature>
<accession>A0A9N9KAY7</accession>
<name>A0A9N9KAY7_9GLOM</name>
<dbReference type="PANTHER" id="PTHR31635">
    <property type="entry name" value="REVERSE TRANSCRIPTASE DOMAIN-CONTAINING PROTEIN-RELATED"/>
    <property type="match status" value="1"/>
</dbReference>
<dbReference type="SUPFAM" id="SSF56672">
    <property type="entry name" value="DNA/RNA polymerases"/>
    <property type="match status" value="1"/>
</dbReference>
<gene>
    <name evidence="2" type="ORF">DERYTH_LOCUS26229</name>
</gene>
<proteinExistence type="predicted"/>
<organism evidence="2 3">
    <name type="scientific">Dentiscutata erythropus</name>
    <dbReference type="NCBI Taxonomy" id="1348616"/>
    <lineage>
        <taxon>Eukaryota</taxon>
        <taxon>Fungi</taxon>
        <taxon>Fungi incertae sedis</taxon>
        <taxon>Mucoromycota</taxon>
        <taxon>Glomeromycotina</taxon>
        <taxon>Glomeromycetes</taxon>
        <taxon>Diversisporales</taxon>
        <taxon>Gigasporaceae</taxon>
        <taxon>Dentiscutata</taxon>
    </lineage>
</organism>
<dbReference type="Pfam" id="PF00078">
    <property type="entry name" value="RVT_1"/>
    <property type="match status" value="1"/>
</dbReference>
<reference evidence="2" key="1">
    <citation type="submission" date="2021-06" db="EMBL/GenBank/DDBJ databases">
        <authorList>
            <person name="Kallberg Y."/>
            <person name="Tangrot J."/>
            <person name="Rosling A."/>
        </authorList>
    </citation>
    <scope>NUCLEOTIDE SEQUENCE</scope>
    <source>
        <strain evidence="2">MA453B</strain>
    </source>
</reference>
<dbReference type="PANTHER" id="PTHR31635:SF196">
    <property type="entry name" value="REVERSE TRANSCRIPTASE DOMAIN-CONTAINING PROTEIN-RELATED"/>
    <property type="match status" value="1"/>
</dbReference>
<evidence type="ECO:0000259" key="1">
    <source>
        <dbReference type="PROSITE" id="PS50878"/>
    </source>
</evidence>
<keyword evidence="3" id="KW-1185">Reference proteome</keyword>
<protein>
    <submittedName>
        <fullName evidence="2">21032_t:CDS:1</fullName>
    </submittedName>
</protein>
<dbReference type="EMBL" id="CAJVPY010053462">
    <property type="protein sequence ID" value="CAG8816110.1"/>
    <property type="molecule type" value="Genomic_DNA"/>
</dbReference>
<sequence>LPEGSTSGPIHIINNCLEDAREYKKLIWILTHDISKAFDSINHSLLQLALKRINMSDNLIILIMNLYTQNTTNVITFYGKTDKFVQSIGIPQGDALSPLLW</sequence>
<dbReference type="InterPro" id="IPR000477">
    <property type="entry name" value="RT_dom"/>
</dbReference>
<dbReference type="PROSITE" id="PS50878">
    <property type="entry name" value="RT_POL"/>
    <property type="match status" value="1"/>
</dbReference>
<comment type="caution">
    <text evidence="2">The sequence shown here is derived from an EMBL/GenBank/DDBJ whole genome shotgun (WGS) entry which is preliminary data.</text>
</comment>